<dbReference type="Proteomes" id="UP000051952">
    <property type="component" value="Unassembled WGS sequence"/>
</dbReference>
<feature type="non-terminal residue" evidence="2">
    <location>
        <position position="1"/>
    </location>
</feature>
<organism evidence="2 3">
    <name type="scientific">Bodo saltans</name>
    <name type="common">Flagellated protozoan</name>
    <dbReference type="NCBI Taxonomy" id="75058"/>
    <lineage>
        <taxon>Eukaryota</taxon>
        <taxon>Discoba</taxon>
        <taxon>Euglenozoa</taxon>
        <taxon>Kinetoplastea</taxon>
        <taxon>Metakinetoplastina</taxon>
        <taxon>Eubodonida</taxon>
        <taxon>Bodonidae</taxon>
        <taxon>Bodo</taxon>
    </lineage>
</organism>
<dbReference type="Gene3D" id="3.40.220.10">
    <property type="entry name" value="Leucine Aminopeptidase, subunit E, domain 1"/>
    <property type="match status" value="1"/>
</dbReference>
<dbReference type="PANTHER" id="PTHR11106:SF27">
    <property type="entry name" value="MACRO DOMAIN-CONTAINING PROTEIN"/>
    <property type="match status" value="1"/>
</dbReference>
<dbReference type="InterPro" id="IPR002589">
    <property type="entry name" value="Macro_dom"/>
</dbReference>
<dbReference type="VEuPathDB" id="TriTrypDB:BSAL_23970"/>
<evidence type="ECO:0000259" key="1">
    <source>
        <dbReference type="PROSITE" id="PS51154"/>
    </source>
</evidence>
<sequence length="160" mass="18101">DFKMRNKISLFQGDITRTVGPRDGDAEKLRNCYRTLLEHVVTSHDQQGQHQTLGNSIWTTSSFPLLCRAAIPSSADYSCVSPAAANYPTTFRYHRSIRTLAICAIAVGLYGFPVEEATHIALGNVRDWLNDHLSLVDRIVFVVFDEEVKVVYEQLFDAYF</sequence>
<accession>A0A0S4JET5</accession>
<protein>
    <recommendedName>
        <fullName evidence="1">Macro domain-containing protein</fullName>
    </recommendedName>
</protein>
<feature type="domain" description="Macro" evidence="1">
    <location>
        <begin position="1"/>
        <end position="160"/>
    </location>
</feature>
<dbReference type="AlphaFoldDB" id="A0A0S4JET5"/>
<dbReference type="InterPro" id="IPR043472">
    <property type="entry name" value="Macro_dom-like"/>
</dbReference>
<dbReference type="EMBL" id="CYKH01001776">
    <property type="protein sequence ID" value="CUG89898.1"/>
    <property type="molecule type" value="Genomic_DNA"/>
</dbReference>
<gene>
    <name evidence="2" type="ORF">BSAL_23970</name>
</gene>
<dbReference type="SUPFAM" id="SSF52949">
    <property type="entry name" value="Macro domain-like"/>
    <property type="match status" value="1"/>
</dbReference>
<proteinExistence type="predicted"/>
<dbReference type="OrthoDB" id="6077599at2759"/>
<evidence type="ECO:0000313" key="2">
    <source>
        <dbReference type="EMBL" id="CUG89898.1"/>
    </source>
</evidence>
<keyword evidence="3" id="KW-1185">Reference proteome</keyword>
<reference evidence="3" key="1">
    <citation type="submission" date="2015-09" db="EMBL/GenBank/DDBJ databases">
        <authorList>
            <consortium name="Pathogen Informatics"/>
        </authorList>
    </citation>
    <scope>NUCLEOTIDE SEQUENCE [LARGE SCALE GENOMIC DNA]</scope>
    <source>
        <strain evidence="3">Lake Konstanz</strain>
    </source>
</reference>
<dbReference type="PROSITE" id="PS51154">
    <property type="entry name" value="MACRO"/>
    <property type="match status" value="1"/>
</dbReference>
<name>A0A0S4JET5_BODSA</name>
<evidence type="ECO:0000313" key="3">
    <source>
        <dbReference type="Proteomes" id="UP000051952"/>
    </source>
</evidence>
<dbReference type="PANTHER" id="PTHR11106">
    <property type="entry name" value="GANGLIOSIDE INDUCED DIFFERENTIATION ASSOCIATED PROTEIN 2-RELATED"/>
    <property type="match status" value="1"/>
</dbReference>